<keyword evidence="7 17" id="KW-0819">tRNA processing</keyword>
<dbReference type="InterPro" id="IPR003828">
    <property type="entry name" value="QueH"/>
</dbReference>
<dbReference type="GO" id="GO:0008616">
    <property type="term" value="P:tRNA queuosine(34) biosynthetic process"/>
    <property type="evidence" value="ECO:0007669"/>
    <property type="project" value="UniProtKB-UniRule"/>
</dbReference>
<keyword evidence="9 17" id="KW-0671">Queuosine biosynthesis</keyword>
<evidence type="ECO:0000256" key="10">
    <source>
        <dbReference type="ARBA" id="ARBA00023002"/>
    </source>
</evidence>
<evidence type="ECO:0000256" key="1">
    <source>
        <dbReference type="ARBA" id="ARBA00002268"/>
    </source>
</evidence>
<dbReference type="GO" id="GO:0052693">
    <property type="term" value="F:epoxyqueuosine reductase activity"/>
    <property type="evidence" value="ECO:0007669"/>
    <property type="project" value="UniProtKB-UniRule"/>
</dbReference>
<evidence type="ECO:0000256" key="8">
    <source>
        <dbReference type="ARBA" id="ARBA00022723"/>
    </source>
</evidence>
<evidence type="ECO:0000256" key="7">
    <source>
        <dbReference type="ARBA" id="ARBA00022694"/>
    </source>
</evidence>
<protein>
    <recommendedName>
        <fullName evidence="5 17">Epoxyqueuosine reductase QueH</fullName>
        <ecNumber evidence="4 17">1.17.99.6</ecNumber>
    </recommendedName>
    <alternativeName>
        <fullName evidence="15 17">Queuosine biosynthesis protein QueH</fullName>
    </alternativeName>
</protein>
<evidence type="ECO:0000313" key="19">
    <source>
        <dbReference type="Proteomes" id="UP000239867"/>
    </source>
</evidence>
<evidence type="ECO:0000256" key="6">
    <source>
        <dbReference type="ARBA" id="ARBA00022485"/>
    </source>
</evidence>
<feature type="disulfide bond" description="Redox-active" evidence="17">
    <location>
        <begin position="163"/>
        <end position="165"/>
    </location>
</feature>
<evidence type="ECO:0000256" key="15">
    <source>
        <dbReference type="ARBA" id="ARBA00031446"/>
    </source>
</evidence>
<keyword evidence="6 17" id="KW-0004">4Fe-4S</keyword>
<feature type="binding site" evidence="17">
    <location>
        <position position="8"/>
    </location>
    <ligand>
        <name>[4Fe-4S] cluster</name>
        <dbReference type="ChEBI" id="CHEBI:49883"/>
    </ligand>
</feature>
<dbReference type="HAMAP" id="MF_02089">
    <property type="entry name" value="QueH"/>
    <property type="match status" value="1"/>
</dbReference>
<feature type="binding site" evidence="17">
    <location>
        <position position="9"/>
    </location>
    <ligand>
        <name>[4Fe-4S] cluster</name>
        <dbReference type="ChEBI" id="CHEBI:49883"/>
    </ligand>
</feature>
<comment type="function">
    <text evidence="1 17">Catalyzes the conversion of epoxyqueuosine (oQ) to queuosine (Q), which is a hypermodified base found in the wobble positions of tRNA(Asp), tRNA(Asn), tRNA(His) and tRNA(Tyr).</text>
</comment>
<dbReference type="GO" id="GO:0051539">
    <property type="term" value="F:4 iron, 4 sulfur cluster binding"/>
    <property type="evidence" value="ECO:0007669"/>
    <property type="project" value="UniProtKB-UniRule"/>
</dbReference>
<evidence type="ECO:0000256" key="11">
    <source>
        <dbReference type="ARBA" id="ARBA00023004"/>
    </source>
</evidence>
<proteinExistence type="inferred from homology"/>
<dbReference type="RefSeq" id="WP_104936697.1">
    <property type="nucleotide sequence ID" value="NZ_CP021255.1"/>
</dbReference>
<keyword evidence="13 17" id="KW-1015">Disulfide bond</keyword>
<evidence type="ECO:0000256" key="4">
    <source>
        <dbReference type="ARBA" id="ARBA00012622"/>
    </source>
</evidence>
<dbReference type="Pfam" id="PF02677">
    <property type="entry name" value="QueH"/>
    <property type="match status" value="1"/>
</dbReference>
<evidence type="ECO:0000256" key="16">
    <source>
        <dbReference type="ARBA" id="ARBA00047415"/>
    </source>
</evidence>
<dbReference type="UniPathway" id="UPA00392"/>
<evidence type="ECO:0000256" key="5">
    <source>
        <dbReference type="ARBA" id="ARBA00016895"/>
    </source>
</evidence>
<feature type="binding site" evidence="17">
    <location>
        <position position="83"/>
    </location>
    <ligand>
        <name>[4Fe-4S] cluster</name>
        <dbReference type="ChEBI" id="CHEBI:49883"/>
    </ligand>
</feature>
<gene>
    <name evidence="17" type="primary">queH</name>
    <name evidence="18" type="ORF">CAY53_08135</name>
</gene>
<dbReference type="EMBL" id="CP021255">
    <property type="protein sequence ID" value="AVD71436.1"/>
    <property type="molecule type" value="Genomic_DNA"/>
</dbReference>
<evidence type="ECO:0000313" key="18">
    <source>
        <dbReference type="EMBL" id="AVD71436.1"/>
    </source>
</evidence>
<evidence type="ECO:0000256" key="12">
    <source>
        <dbReference type="ARBA" id="ARBA00023014"/>
    </source>
</evidence>
<keyword evidence="11 17" id="KW-0408">Iron</keyword>
<organism evidence="18 19">
    <name type="scientific">Desulfobulbus oralis</name>
    <dbReference type="NCBI Taxonomy" id="1986146"/>
    <lineage>
        <taxon>Bacteria</taxon>
        <taxon>Pseudomonadati</taxon>
        <taxon>Thermodesulfobacteriota</taxon>
        <taxon>Desulfobulbia</taxon>
        <taxon>Desulfobulbales</taxon>
        <taxon>Desulfobulbaceae</taxon>
        <taxon>Desulfobulbus</taxon>
    </lineage>
</organism>
<dbReference type="EC" id="1.17.99.6" evidence="4 17"/>
<dbReference type="PANTHER" id="PTHR36701:SF1">
    <property type="entry name" value="EPOXYQUEUOSINE REDUCTASE QUEH"/>
    <property type="match status" value="1"/>
</dbReference>
<keyword evidence="8 17" id="KW-0479">Metal-binding</keyword>
<reference evidence="18 19" key="1">
    <citation type="journal article" date="2018" name="MBio">
        <title>Insights into the evolution of host association through the isolation and characterization of a novel human periodontal pathobiont, Desulfobulbus oralis.</title>
        <authorList>
            <person name="Cross K.L."/>
            <person name="Chirania P."/>
            <person name="Xiong W."/>
            <person name="Beall C.J."/>
            <person name="Elkins J.G."/>
            <person name="Giannone R.J."/>
            <person name="Griffen A.L."/>
            <person name="Guss A.M."/>
            <person name="Hettich R.L."/>
            <person name="Joshi S.S."/>
            <person name="Mokrzan E.M."/>
            <person name="Martin R.K."/>
            <person name="Zhulin I.B."/>
            <person name="Leys E.J."/>
            <person name="Podar M."/>
        </authorList>
    </citation>
    <scope>NUCLEOTIDE SEQUENCE [LARGE SCALE GENOMIC DNA]</scope>
    <source>
        <strain evidence="18 19">ORNL</strain>
    </source>
</reference>
<keyword evidence="10 17" id="KW-0560">Oxidoreductase</keyword>
<evidence type="ECO:0000256" key="13">
    <source>
        <dbReference type="ARBA" id="ARBA00023157"/>
    </source>
</evidence>
<keyword evidence="14 17" id="KW-0676">Redox-active center</keyword>
<name>A0A2L1GP73_9BACT</name>
<keyword evidence="12 17" id="KW-0411">Iron-sulfur</keyword>
<dbReference type="PANTHER" id="PTHR36701">
    <property type="entry name" value="EPOXYQUEUOSINE REDUCTASE QUEH"/>
    <property type="match status" value="1"/>
</dbReference>
<evidence type="ECO:0000256" key="9">
    <source>
        <dbReference type="ARBA" id="ARBA00022785"/>
    </source>
</evidence>
<evidence type="ECO:0000256" key="17">
    <source>
        <dbReference type="HAMAP-Rule" id="MF_02089"/>
    </source>
</evidence>
<dbReference type="AlphaFoldDB" id="A0A2L1GP73"/>
<feature type="binding site" evidence="17">
    <location>
        <position position="86"/>
    </location>
    <ligand>
        <name>[4Fe-4S] cluster</name>
        <dbReference type="ChEBI" id="CHEBI:49883"/>
    </ligand>
</feature>
<keyword evidence="19" id="KW-1185">Reference proteome</keyword>
<dbReference type="Proteomes" id="UP000239867">
    <property type="component" value="Chromosome"/>
</dbReference>
<evidence type="ECO:0000256" key="3">
    <source>
        <dbReference type="ARBA" id="ARBA00008207"/>
    </source>
</evidence>
<comment type="pathway">
    <text evidence="2 17">tRNA modification; tRNA-queuosine biosynthesis.</text>
</comment>
<evidence type="ECO:0000256" key="14">
    <source>
        <dbReference type="ARBA" id="ARBA00023284"/>
    </source>
</evidence>
<dbReference type="KEGG" id="deo:CAY53_08135"/>
<sequence>MRLLVHLCCGPCAAYPMPRLLAAGHSVQGFFFNPNIHPFQEFRRRLDALQTLSRLQGWELVADERYGLTEYLRQVVFDEARRCRHCYDMRLERTAREAARGGFDAFTTTLLYSRYQQHELIRERAGFWAGRCGVAFYYEDFREGWQQGIDESIRLGLYRQAYCGCIYSEQERYDREWRRAERARQRAARLAAG</sequence>
<dbReference type="GO" id="GO:0046872">
    <property type="term" value="F:metal ion binding"/>
    <property type="evidence" value="ECO:0007669"/>
    <property type="project" value="UniProtKB-KW"/>
</dbReference>
<dbReference type="OrthoDB" id="9801033at2"/>
<comment type="similarity">
    <text evidence="3 17">Belongs to the QueH family.</text>
</comment>
<evidence type="ECO:0000256" key="2">
    <source>
        <dbReference type="ARBA" id="ARBA00004691"/>
    </source>
</evidence>
<accession>A0A2L1GP73</accession>
<comment type="catalytic activity">
    <reaction evidence="16 17">
        <text>epoxyqueuosine(34) in tRNA + AH2 = queuosine(34) in tRNA + A + H2O</text>
        <dbReference type="Rhea" id="RHEA:32159"/>
        <dbReference type="Rhea" id="RHEA-COMP:18571"/>
        <dbReference type="Rhea" id="RHEA-COMP:18582"/>
        <dbReference type="ChEBI" id="CHEBI:13193"/>
        <dbReference type="ChEBI" id="CHEBI:15377"/>
        <dbReference type="ChEBI" id="CHEBI:17499"/>
        <dbReference type="ChEBI" id="CHEBI:194431"/>
        <dbReference type="ChEBI" id="CHEBI:194443"/>
        <dbReference type="EC" id="1.17.99.6"/>
    </reaction>
</comment>